<gene>
    <name evidence="13" type="ORF">ALEPTO_LOCUS872</name>
</gene>
<evidence type="ECO:0000313" key="14">
    <source>
        <dbReference type="Proteomes" id="UP000789508"/>
    </source>
</evidence>
<dbReference type="InterPro" id="IPR032466">
    <property type="entry name" value="Metal_Hydrolase"/>
</dbReference>
<feature type="active site" description="Pros-phosphohistidine intermediate" evidence="8">
    <location>
        <position position="117"/>
    </location>
</feature>
<dbReference type="OrthoDB" id="77835at2759"/>
<dbReference type="SUPFAM" id="SSF51556">
    <property type="entry name" value="Metallo-dependent hydrolases"/>
    <property type="match status" value="1"/>
</dbReference>
<evidence type="ECO:0000256" key="1">
    <source>
        <dbReference type="ARBA" id="ARBA00001946"/>
    </source>
</evidence>
<evidence type="ECO:0000256" key="7">
    <source>
        <dbReference type="ARBA" id="ARBA00022777"/>
    </source>
</evidence>
<dbReference type="PANTHER" id="PTHR43383">
    <property type="entry name" value="NODULIN 6"/>
    <property type="match status" value="1"/>
</dbReference>
<evidence type="ECO:0000256" key="11">
    <source>
        <dbReference type="RuleBase" id="RU004011"/>
    </source>
</evidence>
<dbReference type="Gene3D" id="3.30.590.10">
    <property type="entry name" value="Glutamine synthetase/guanido kinase, catalytic domain"/>
    <property type="match status" value="1"/>
</dbReference>
<evidence type="ECO:0000256" key="3">
    <source>
        <dbReference type="ARBA" id="ARBA00012966"/>
    </source>
</evidence>
<feature type="binding site" evidence="8">
    <location>
        <position position="11"/>
    </location>
    <ligand>
        <name>ATP</name>
        <dbReference type="ChEBI" id="CHEBI:30616"/>
    </ligand>
</feature>
<evidence type="ECO:0000256" key="2">
    <source>
        <dbReference type="ARBA" id="ARBA00008142"/>
    </source>
</evidence>
<dbReference type="PROSITE" id="PS00469">
    <property type="entry name" value="NDPK"/>
    <property type="match status" value="1"/>
</dbReference>
<dbReference type="PROSITE" id="PS51987">
    <property type="entry name" value="GS_CATALYTIC"/>
    <property type="match status" value="1"/>
</dbReference>
<dbReference type="FunFam" id="3.30.70.141:FF:000002">
    <property type="entry name" value="Nucleoside diphosphate kinase"/>
    <property type="match status" value="1"/>
</dbReference>
<keyword evidence="7" id="KW-0418">Kinase</keyword>
<dbReference type="InterPro" id="IPR023005">
    <property type="entry name" value="Nucleoside_diP_kinase_AS"/>
</dbReference>
<dbReference type="InterPro" id="IPR008146">
    <property type="entry name" value="Gln_synth_cat_dom"/>
</dbReference>
<dbReference type="AlphaFoldDB" id="A0A9N8VFU3"/>
<dbReference type="Pfam" id="PF00120">
    <property type="entry name" value="Gln-synt_C"/>
    <property type="match status" value="1"/>
</dbReference>
<dbReference type="GO" id="GO:0004356">
    <property type="term" value="F:glutamine synthetase activity"/>
    <property type="evidence" value="ECO:0007669"/>
    <property type="project" value="InterPro"/>
</dbReference>
<keyword evidence="6" id="KW-0808">Transferase</keyword>
<dbReference type="GO" id="GO:0006228">
    <property type="term" value="P:UTP biosynthetic process"/>
    <property type="evidence" value="ECO:0007669"/>
    <property type="project" value="InterPro"/>
</dbReference>
<dbReference type="Pfam" id="PF00334">
    <property type="entry name" value="NDK"/>
    <property type="match status" value="1"/>
</dbReference>
<dbReference type="InterPro" id="IPR036850">
    <property type="entry name" value="NDK-like_dom_sf"/>
</dbReference>
<dbReference type="InterPro" id="IPR027303">
    <property type="entry name" value="Gln_synth_gly_rich_site"/>
</dbReference>
<evidence type="ECO:0000313" key="13">
    <source>
        <dbReference type="EMBL" id="CAG8448898.1"/>
    </source>
</evidence>
<feature type="binding site" evidence="8">
    <location>
        <position position="114"/>
    </location>
    <ligand>
        <name>ATP</name>
        <dbReference type="ChEBI" id="CHEBI:30616"/>
    </ligand>
</feature>
<dbReference type="GO" id="GO:0004550">
    <property type="term" value="F:nucleoside diphosphate kinase activity"/>
    <property type="evidence" value="ECO:0007669"/>
    <property type="project" value="UniProtKB-EC"/>
</dbReference>
<dbReference type="SUPFAM" id="SSF55931">
    <property type="entry name" value="Glutamine synthetase/guanido kinase"/>
    <property type="match status" value="1"/>
</dbReference>
<comment type="caution">
    <text evidence="13">The sequence shown here is derived from an EMBL/GenBank/DDBJ whole genome shotgun (WGS) entry which is preliminary data.</text>
</comment>
<sequence>MATERTYIMVKPDGVERGLVGEIIKRFENKGYQLLALQMIKPTKELLEEHYTDLKEKPFFPGLIKYMSAGPVVGMVWIGKDIVKVGRRLLGETNPLASNPGTIRGDFGIDVGRNLCHGSDSPDNAEREISLWFPNGVVQWDPTENNMTQKDLVEVVATFAIIDGHAHPLLTNQNWHTYPIEAAFTEATNPALQDSTHTLSLKRGIKKLTQLSSKLYGPEISSPSSQLESLKTQRAQHSFEECCETCFKAPNVNIQCILFDDGLYGDFQSLESHAGLVDQVRRVVRIERVAEEILENLSLGREEDIDLSRFGSLLREKLIELAKDDNVVAFKSIAAYRTGLNINAHKEENPKIEDALIEILQKSRSNKSQLQPVRIDEKVVIDFIVNIGIKIASDFKKPIQFHTGFGDNDLDLIYSNPLHLRALIEKNPDAKIVLLHASYPYTRQAGYLASVYNNVFVDIGMIFPQISRYAQLQTLHEIISLTPTNKILFSTDGHHVPEVFYCAVVDARDTLTKVLIETIENGDLSNEEAIEIAKKILFFNANSVYNLSLTPKSLETTLPISDAEVNPIQAIRKFRANGAKFVRVDWLDISNIHRHHVIPIERFEKHTINSGVSVAKVVQCLPYCNDAIIPNSLNATGEILLKPDLKTLKQTAFPAQIRAHSFMVEKITGRPFELCPRLLLKKIVDDAYKEFGVKFLIGFESEFCVINTSEDGSFKPIEDSVYAASSAMRCPLWISSALEEIAESLLEQDIEVEQYEMVTGPAPPLESIDNLVSTRQTIYDIIAKYGHQATFLPKPFPDQAGNGSHLHLSLTTENKDSSNNDRLSKYEQSFIAGTLRHLRALCALTLPTPNSYHRIVNGCWAGSTYVCYGYENRETQIRICYRGGSYNFEHRFLDATANPYIAAAALIAAGITGMREGLDLSKNKPIEVDPATLSDQERHAYGITDRIPLSLRESLNAFKKDEVLQDVLGKEFSRIYLTVKEGELAFAENLNSQELIKVLISRY</sequence>
<evidence type="ECO:0000256" key="10">
    <source>
        <dbReference type="RuleBase" id="RU000384"/>
    </source>
</evidence>
<dbReference type="GO" id="GO:0016787">
    <property type="term" value="F:hydrolase activity"/>
    <property type="evidence" value="ECO:0007669"/>
    <property type="project" value="InterPro"/>
</dbReference>
<dbReference type="Gene3D" id="3.20.20.140">
    <property type="entry name" value="Metal-dependent hydrolases"/>
    <property type="match status" value="1"/>
</dbReference>
<accession>A0A9N8VFU3</accession>
<dbReference type="PROSITE" id="PS51374">
    <property type="entry name" value="NDPK_LIKE"/>
    <property type="match status" value="1"/>
</dbReference>
<feature type="binding site" evidence="8">
    <location>
        <position position="87"/>
    </location>
    <ligand>
        <name>ATP</name>
        <dbReference type="ChEBI" id="CHEBI:30616"/>
    </ligand>
</feature>
<dbReference type="Gene3D" id="3.30.70.141">
    <property type="entry name" value="Nucleoside diphosphate kinase-like domain"/>
    <property type="match status" value="1"/>
</dbReference>
<feature type="binding site" evidence="8">
    <location>
        <position position="93"/>
    </location>
    <ligand>
        <name>ATP</name>
        <dbReference type="ChEBI" id="CHEBI:30616"/>
    </ligand>
</feature>
<dbReference type="InterPro" id="IPR036651">
    <property type="entry name" value="Gln_synt_N_sf"/>
</dbReference>
<dbReference type="HAMAP" id="MF_00451">
    <property type="entry name" value="NDP_kinase"/>
    <property type="match status" value="1"/>
</dbReference>
<evidence type="ECO:0000256" key="5">
    <source>
        <dbReference type="ARBA" id="ARBA00021364"/>
    </source>
</evidence>
<dbReference type="SMART" id="SM01230">
    <property type="entry name" value="Gln-synt_C"/>
    <property type="match status" value="1"/>
</dbReference>
<dbReference type="EMBL" id="CAJVPS010000078">
    <property type="protein sequence ID" value="CAG8448898.1"/>
    <property type="molecule type" value="Genomic_DNA"/>
</dbReference>
<evidence type="ECO:0000256" key="6">
    <source>
        <dbReference type="ARBA" id="ARBA00022679"/>
    </source>
</evidence>
<dbReference type="GO" id="GO:0006542">
    <property type="term" value="P:glutamine biosynthetic process"/>
    <property type="evidence" value="ECO:0007669"/>
    <property type="project" value="InterPro"/>
</dbReference>
<dbReference type="PRINTS" id="PR01243">
    <property type="entry name" value="NUCDPKINASE"/>
</dbReference>
<dbReference type="GO" id="GO:0006183">
    <property type="term" value="P:GTP biosynthetic process"/>
    <property type="evidence" value="ECO:0007669"/>
    <property type="project" value="InterPro"/>
</dbReference>
<comment type="similarity">
    <text evidence="2 8 11">Belongs to the NDK family.</text>
</comment>
<keyword evidence="14" id="KW-1185">Reference proteome</keyword>
<dbReference type="InterPro" id="IPR001564">
    <property type="entry name" value="Nucleoside_diP_kinase"/>
</dbReference>
<feature type="binding site" evidence="8">
    <location>
        <position position="59"/>
    </location>
    <ligand>
        <name>ATP</name>
        <dbReference type="ChEBI" id="CHEBI:30616"/>
    </ligand>
</feature>
<dbReference type="InterPro" id="IPR014746">
    <property type="entry name" value="Gln_synth/guanido_kin_cat_dom"/>
</dbReference>
<dbReference type="SUPFAM" id="SSF54919">
    <property type="entry name" value="Nucleoside diphosphate kinase, NDK"/>
    <property type="match status" value="1"/>
</dbReference>
<reference evidence="13" key="1">
    <citation type="submission" date="2021-06" db="EMBL/GenBank/DDBJ databases">
        <authorList>
            <person name="Kallberg Y."/>
            <person name="Tangrot J."/>
            <person name="Rosling A."/>
        </authorList>
    </citation>
    <scope>NUCLEOTIDE SEQUENCE</scope>
    <source>
        <strain evidence="13">FL130A</strain>
    </source>
</reference>
<dbReference type="InterPro" id="IPR006680">
    <property type="entry name" value="Amidohydro-rel"/>
</dbReference>
<dbReference type="EC" id="2.7.4.6" evidence="3"/>
<protein>
    <recommendedName>
        <fullName evidence="5">Glutamine synthetase</fullName>
        <ecNumber evidence="3">2.7.4.6</ecNumber>
    </recommendedName>
    <alternativeName>
        <fullName evidence="4">Nucleoside diphosphate kinase</fullName>
    </alternativeName>
</protein>
<evidence type="ECO:0000256" key="4">
    <source>
        <dbReference type="ARBA" id="ARBA00017632"/>
    </source>
</evidence>
<comment type="cofactor">
    <cofactor evidence="1">
        <name>Mg(2+)</name>
        <dbReference type="ChEBI" id="CHEBI:18420"/>
    </cofactor>
</comment>
<dbReference type="Gene3D" id="3.10.20.70">
    <property type="entry name" value="Glutamine synthetase, N-terminal domain"/>
    <property type="match status" value="1"/>
</dbReference>
<feature type="binding site" evidence="8">
    <location>
        <position position="104"/>
    </location>
    <ligand>
        <name>ATP</name>
        <dbReference type="ChEBI" id="CHEBI:30616"/>
    </ligand>
</feature>
<evidence type="ECO:0000259" key="12">
    <source>
        <dbReference type="PROSITE" id="PS51987"/>
    </source>
</evidence>
<dbReference type="InterPro" id="IPR034907">
    <property type="entry name" value="NDK-like_dom"/>
</dbReference>
<organism evidence="13 14">
    <name type="scientific">Ambispora leptoticha</name>
    <dbReference type="NCBI Taxonomy" id="144679"/>
    <lineage>
        <taxon>Eukaryota</taxon>
        <taxon>Fungi</taxon>
        <taxon>Fungi incertae sedis</taxon>
        <taxon>Mucoromycota</taxon>
        <taxon>Glomeromycotina</taxon>
        <taxon>Glomeromycetes</taxon>
        <taxon>Archaeosporales</taxon>
        <taxon>Ambisporaceae</taxon>
        <taxon>Ambispora</taxon>
    </lineage>
</organism>
<dbReference type="PANTHER" id="PTHR43383:SF2">
    <property type="entry name" value="AMIDOHYDROLASE 2 FAMILY PROTEIN"/>
    <property type="match status" value="1"/>
</dbReference>
<dbReference type="GO" id="GO:0006241">
    <property type="term" value="P:CTP biosynthetic process"/>
    <property type="evidence" value="ECO:0007669"/>
    <property type="project" value="InterPro"/>
</dbReference>
<dbReference type="CDD" id="cd04413">
    <property type="entry name" value="NDPk_I"/>
    <property type="match status" value="1"/>
</dbReference>
<dbReference type="PROSITE" id="PS00181">
    <property type="entry name" value="GLNA_ATP"/>
    <property type="match status" value="1"/>
</dbReference>
<evidence type="ECO:0000256" key="8">
    <source>
        <dbReference type="PROSITE-ProRule" id="PRU00706"/>
    </source>
</evidence>
<dbReference type="Pfam" id="PF04909">
    <property type="entry name" value="Amidohydro_2"/>
    <property type="match status" value="1"/>
</dbReference>
<dbReference type="SMART" id="SM00562">
    <property type="entry name" value="NDK"/>
    <property type="match status" value="1"/>
</dbReference>
<dbReference type="Proteomes" id="UP000789508">
    <property type="component" value="Unassembled WGS sequence"/>
</dbReference>
<comment type="similarity">
    <text evidence="9 10">Belongs to the glutamine synthetase family.</text>
</comment>
<name>A0A9N8VFU3_9GLOM</name>
<feature type="domain" description="GS catalytic" evidence="12">
    <location>
        <begin position="676"/>
        <end position="1003"/>
    </location>
</feature>
<evidence type="ECO:0000256" key="9">
    <source>
        <dbReference type="PROSITE-ProRule" id="PRU01331"/>
    </source>
</evidence>
<dbReference type="NCBIfam" id="NF001908">
    <property type="entry name" value="PRK00668.1"/>
    <property type="match status" value="1"/>
</dbReference>
<proteinExistence type="inferred from homology"/>